<dbReference type="PRINTS" id="PR00723">
    <property type="entry name" value="SUBTILISIN"/>
</dbReference>
<reference evidence="7" key="1">
    <citation type="journal article" date="2020" name="Stud. Mycol.">
        <title>101 Dothideomycetes genomes: a test case for predicting lifestyles and emergence of pathogens.</title>
        <authorList>
            <person name="Haridas S."/>
            <person name="Albert R."/>
            <person name="Binder M."/>
            <person name="Bloem J."/>
            <person name="Labutti K."/>
            <person name="Salamov A."/>
            <person name="Andreopoulos B."/>
            <person name="Baker S."/>
            <person name="Barry K."/>
            <person name="Bills G."/>
            <person name="Bluhm B."/>
            <person name="Cannon C."/>
            <person name="Castanera R."/>
            <person name="Culley D."/>
            <person name="Daum C."/>
            <person name="Ezra D."/>
            <person name="Gonzalez J."/>
            <person name="Henrissat B."/>
            <person name="Kuo A."/>
            <person name="Liang C."/>
            <person name="Lipzen A."/>
            <person name="Lutzoni F."/>
            <person name="Magnuson J."/>
            <person name="Mondo S."/>
            <person name="Nolan M."/>
            <person name="Ohm R."/>
            <person name="Pangilinan J."/>
            <person name="Park H.-J."/>
            <person name="Ramirez L."/>
            <person name="Alfaro M."/>
            <person name="Sun H."/>
            <person name="Tritt A."/>
            <person name="Yoshinaga Y."/>
            <person name="Zwiers L.-H."/>
            <person name="Turgeon B."/>
            <person name="Goodwin S."/>
            <person name="Spatafora J."/>
            <person name="Crous P."/>
            <person name="Grigoriev I."/>
        </authorList>
    </citation>
    <scope>NUCLEOTIDE SEQUENCE</scope>
    <source>
        <strain evidence="7">CBS 101060</strain>
    </source>
</reference>
<keyword evidence="4 5" id="KW-0720">Serine protease</keyword>
<evidence type="ECO:0000256" key="3">
    <source>
        <dbReference type="ARBA" id="ARBA00022801"/>
    </source>
</evidence>
<dbReference type="SUPFAM" id="SSF49785">
    <property type="entry name" value="Galactose-binding domain-like"/>
    <property type="match status" value="1"/>
</dbReference>
<dbReference type="Gene3D" id="3.40.50.200">
    <property type="entry name" value="Peptidase S8/S53 domain"/>
    <property type="match status" value="1"/>
</dbReference>
<dbReference type="SUPFAM" id="SSF52743">
    <property type="entry name" value="Subtilisin-like"/>
    <property type="match status" value="1"/>
</dbReference>
<dbReference type="PROSITE" id="PS51892">
    <property type="entry name" value="SUBTILASE"/>
    <property type="match status" value="1"/>
</dbReference>
<dbReference type="InterPro" id="IPR022398">
    <property type="entry name" value="Peptidase_S8_His-AS"/>
</dbReference>
<sequence>MASPITINGNSLNPSAPGIRAFGLESDDAASSNYILIQTDGPLRKAQKEDLKAKDVAIHEYVSENTYLCGYKPEDLAPIRELPFVKYANVYQQTFVVQPDLRTQQLSPTESLLNQATTHSRTLQTVDVIFHHDIDPDSCEIRSELATAARADPDDITLTSKKAQLSVQEQYLDDIAAIDGVCFIKAVHAKKLRNNIARGILNADVIINDTPYKGEGQVVCVGDTGFDTGDTENPHPAFTGRVKKLYALGRPNKSDDPDGHGTHVCGSVLGDGISKTMGVSPEFKIEAPASKATLVVQSLLDRNNGLGGIPNDLEDLFRTPYEKDGARIHTNSWGSGGNSQLPYDGSSIDIDKFVYEHPDMVILFAAGNDGKDADNNGIIDRAQIGSEAASKNCITVGATENDRPDIATTYGQFGYSAQPLFSDKISTSSEGMAAFSSRGPTKEKRIKPDVVAPGTGILSTRSRRTGEASPIYGVSKDKEWMFLAGTSMATPLVAGCCAVIRETLVKNGTEKPSAALIKALLINGADDVEGQYVPSEAGPSPNINSGFGLVNVAGSVILPGDANGGFGDSEKPLDDEEEFEFTIDVPSSDSTTQINGTSTSPKATPTNKTLKVTLVWSDPPAAALQSDLDLTVIAGGKERHGNMGTKKTFDRINNVERVFWVNVPAGEVKVKVSAYRITTTPQHFAWAWKLY</sequence>
<feature type="active site" description="Charge relay system" evidence="5">
    <location>
        <position position="487"/>
    </location>
</feature>
<dbReference type="PROSITE" id="PS00137">
    <property type="entry name" value="SUBTILASE_HIS"/>
    <property type="match status" value="1"/>
</dbReference>
<dbReference type="PROSITE" id="PS00138">
    <property type="entry name" value="SUBTILASE_SER"/>
    <property type="match status" value="1"/>
</dbReference>
<dbReference type="PANTHER" id="PTHR43399:SF4">
    <property type="entry name" value="CELL WALL-ASSOCIATED PROTEASE"/>
    <property type="match status" value="1"/>
</dbReference>
<dbReference type="InterPro" id="IPR000209">
    <property type="entry name" value="Peptidase_S8/S53_dom"/>
</dbReference>
<proteinExistence type="inferred from homology"/>
<keyword evidence="3 5" id="KW-0378">Hydrolase</keyword>
<comment type="similarity">
    <text evidence="1 5">Belongs to the peptidase S8 family.</text>
</comment>
<accession>A0A9P4SIA7</accession>
<dbReference type="GO" id="GO:0004252">
    <property type="term" value="F:serine-type endopeptidase activity"/>
    <property type="evidence" value="ECO:0007669"/>
    <property type="project" value="UniProtKB-UniRule"/>
</dbReference>
<evidence type="ECO:0000313" key="7">
    <source>
        <dbReference type="EMBL" id="KAF2843017.1"/>
    </source>
</evidence>
<dbReference type="CDD" id="cd04842">
    <property type="entry name" value="Peptidases_S8_Kp43_protease"/>
    <property type="match status" value="1"/>
</dbReference>
<feature type="active site" description="Charge relay system" evidence="5">
    <location>
        <position position="260"/>
    </location>
</feature>
<gene>
    <name evidence="7" type="ORF">M501DRAFT_985173</name>
</gene>
<dbReference type="InterPro" id="IPR034058">
    <property type="entry name" value="TagA/B/C/D_pept_dom"/>
</dbReference>
<dbReference type="AlphaFoldDB" id="A0A9P4SIA7"/>
<name>A0A9P4SIA7_9PEZI</name>
<dbReference type="EMBL" id="MU006089">
    <property type="protein sequence ID" value="KAF2843017.1"/>
    <property type="molecule type" value="Genomic_DNA"/>
</dbReference>
<feature type="domain" description="Peptidase S8/S53" evidence="6">
    <location>
        <begin position="214"/>
        <end position="538"/>
    </location>
</feature>
<dbReference type="InterPro" id="IPR008979">
    <property type="entry name" value="Galactose-bd-like_sf"/>
</dbReference>
<dbReference type="InterPro" id="IPR023828">
    <property type="entry name" value="Peptidase_S8_Ser-AS"/>
</dbReference>
<evidence type="ECO:0000313" key="8">
    <source>
        <dbReference type="Proteomes" id="UP000799429"/>
    </source>
</evidence>
<evidence type="ECO:0000256" key="5">
    <source>
        <dbReference type="PROSITE-ProRule" id="PRU01240"/>
    </source>
</evidence>
<dbReference type="GO" id="GO:0006508">
    <property type="term" value="P:proteolysis"/>
    <property type="evidence" value="ECO:0007669"/>
    <property type="project" value="UniProtKB-KW"/>
</dbReference>
<dbReference type="InterPro" id="IPR051048">
    <property type="entry name" value="Peptidase_S8/S53_subtilisin"/>
</dbReference>
<evidence type="ECO:0000256" key="2">
    <source>
        <dbReference type="ARBA" id="ARBA00022670"/>
    </source>
</evidence>
<dbReference type="InterPro" id="IPR015500">
    <property type="entry name" value="Peptidase_S8_subtilisin-rel"/>
</dbReference>
<keyword evidence="2 5" id="KW-0645">Protease</keyword>
<organism evidence="7 8">
    <name type="scientific">Patellaria atrata CBS 101060</name>
    <dbReference type="NCBI Taxonomy" id="1346257"/>
    <lineage>
        <taxon>Eukaryota</taxon>
        <taxon>Fungi</taxon>
        <taxon>Dikarya</taxon>
        <taxon>Ascomycota</taxon>
        <taxon>Pezizomycotina</taxon>
        <taxon>Dothideomycetes</taxon>
        <taxon>Dothideomycetes incertae sedis</taxon>
        <taxon>Patellariales</taxon>
        <taxon>Patellariaceae</taxon>
        <taxon>Patellaria</taxon>
    </lineage>
</organism>
<dbReference type="PANTHER" id="PTHR43399">
    <property type="entry name" value="SUBTILISIN-RELATED"/>
    <property type="match status" value="1"/>
</dbReference>
<dbReference type="OrthoDB" id="10256524at2759"/>
<dbReference type="Pfam" id="PF00082">
    <property type="entry name" value="Peptidase_S8"/>
    <property type="match status" value="1"/>
</dbReference>
<feature type="active site" description="Charge relay system" evidence="5">
    <location>
        <position position="223"/>
    </location>
</feature>
<protein>
    <submittedName>
        <fullName evidence="7">Peptidase S8 and S53</fullName>
    </submittedName>
</protein>
<keyword evidence="8" id="KW-1185">Reference proteome</keyword>
<evidence type="ECO:0000256" key="4">
    <source>
        <dbReference type="ARBA" id="ARBA00022825"/>
    </source>
</evidence>
<evidence type="ECO:0000256" key="1">
    <source>
        <dbReference type="ARBA" id="ARBA00011073"/>
    </source>
</evidence>
<dbReference type="Gene3D" id="2.60.120.380">
    <property type="match status" value="1"/>
</dbReference>
<dbReference type="InterPro" id="IPR036852">
    <property type="entry name" value="Peptidase_S8/S53_dom_sf"/>
</dbReference>
<evidence type="ECO:0000259" key="6">
    <source>
        <dbReference type="Pfam" id="PF00082"/>
    </source>
</evidence>
<dbReference type="Proteomes" id="UP000799429">
    <property type="component" value="Unassembled WGS sequence"/>
</dbReference>
<comment type="caution">
    <text evidence="7">The sequence shown here is derived from an EMBL/GenBank/DDBJ whole genome shotgun (WGS) entry which is preliminary data.</text>
</comment>